<sequence length="120" mass="13161">MDKSLLYDLIVSIVNKGNSDLVVDASKEAGAEGGTIIFGRGTGIHEQAKLFSFQIEPEKEIVLTLIERSLTNKVLEAIVKKAQLDKPGKGIAFVLEVERTVGINHILNRMVNEELDNSNN</sequence>
<dbReference type="RefSeq" id="WP_069641683.1">
    <property type="nucleotide sequence ID" value="NZ_MIJE01000001.1"/>
</dbReference>
<protein>
    <submittedName>
        <fullName evidence="1">Transcriptional regulator</fullName>
    </submittedName>
</protein>
<dbReference type="Proteomes" id="UP000094296">
    <property type="component" value="Unassembled WGS sequence"/>
</dbReference>
<dbReference type="GO" id="GO:0030234">
    <property type="term" value="F:enzyme regulator activity"/>
    <property type="evidence" value="ECO:0007669"/>
    <property type="project" value="InterPro"/>
</dbReference>
<dbReference type="PROSITE" id="PS51343">
    <property type="entry name" value="PII_GLNB_DOM"/>
    <property type="match status" value="1"/>
</dbReference>
<dbReference type="InterPro" id="IPR011322">
    <property type="entry name" value="N-reg_PII-like_a/b"/>
</dbReference>
<keyword evidence="2" id="KW-1185">Reference proteome</keyword>
<name>A0A1E5G4T5_9FIRM</name>
<dbReference type="GO" id="GO:0006808">
    <property type="term" value="P:regulation of nitrogen utilization"/>
    <property type="evidence" value="ECO:0007669"/>
    <property type="project" value="InterPro"/>
</dbReference>
<comment type="caution">
    <text evidence="1">The sequence shown here is derived from an EMBL/GenBank/DDBJ whole genome shotgun (WGS) entry which is preliminary data.</text>
</comment>
<dbReference type="STRING" id="766136.BHF68_00435"/>
<accession>A0A1E5G4T5</accession>
<reference evidence="1 2" key="1">
    <citation type="submission" date="2016-09" db="EMBL/GenBank/DDBJ databases">
        <title>Draft genome sequence for the type strain of Desulfuribacillus alkaliarsenatis AHT28, an obligately anaerobic, sulfidogenic bacterium isolated from Russian soda lake sediments.</title>
        <authorList>
            <person name="Abin C.A."/>
            <person name="Hollibaugh J.T."/>
        </authorList>
    </citation>
    <scope>NUCLEOTIDE SEQUENCE [LARGE SCALE GENOMIC DNA]</scope>
    <source>
        <strain evidence="1 2">AHT28</strain>
    </source>
</reference>
<proteinExistence type="predicted"/>
<dbReference type="InterPro" id="IPR015867">
    <property type="entry name" value="N-reg_PII/ATP_PRibTrfase_C"/>
</dbReference>
<dbReference type="SMART" id="SM00938">
    <property type="entry name" value="P-II"/>
    <property type="match status" value="1"/>
</dbReference>
<dbReference type="EMBL" id="MIJE01000001">
    <property type="protein sequence ID" value="OEF98191.1"/>
    <property type="molecule type" value="Genomic_DNA"/>
</dbReference>
<dbReference type="SUPFAM" id="SSF54913">
    <property type="entry name" value="GlnB-like"/>
    <property type="match status" value="1"/>
</dbReference>
<gene>
    <name evidence="1" type="ORF">BHF68_00435</name>
</gene>
<dbReference type="Gene3D" id="3.30.70.120">
    <property type="match status" value="1"/>
</dbReference>
<dbReference type="Pfam" id="PF00543">
    <property type="entry name" value="P-II"/>
    <property type="match status" value="1"/>
</dbReference>
<evidence type="ECO:0000313" key="1">
    <source>
        <dbReference type="EMBL" id="OEF98191.1"/>
    </source>
</evidence>
<dbReference type="InterPro" id="IPR002187">
    <property type="entry name" value="N-reg_PII"/>
</dbReference>
<organism evidence="1 2">
    <name type="scientific">Desulfuribacillus alkaliarsenatis</name>
    <dbReference type="NCBI Taxonomy" id="766136"/>
    <lineage>
        <taxon>Bacteria</taxon>
        <taxon>Bacillati</taxon>
        <taxon>Bacillota</taxon>
        <taxon>Desulfuribacillia</taxon>
        <taxon>Desulfuribacillales</taxon>
        <taxon>Desulfuribacillaceae</taxon>
        <taxon>Desulfuribacillus</taxon>
    </lineage>
</organism>
<dbReference type="AlphaFoldDB" id="A0A1E5G4T5"/>
<evidence type="ECO:0000313" key="2">
    <source>
        <dbReference type="Proteomes" id="UP000094296"/>
    </source>
</evidence>